<dbReference type="AlphaFoldDB" id="A0A7S3L6P7"/>
<gene>
    <name evidence="2" type="ORF">ACOF00016_LOCUS9002</name>
</gene>
<evidence type="ECO:0000313" key="2">
    <source>
        <dbReference type="EMBL" id="CAE0411714.1"/>
    </source>
</evidence>
<evidence type="ECO:0000256" key="1">
    <source>
        <dbReference type="SAM" id="MobiDB-lite"/>
    </source>
</evidence>
<protein>
    <submittedName>
        <fullName evidence="2">Uncharacterized protein</fullName>
    </submittedName>
</protein>
<dbReference type="EMBL" id="HBIM01010780">
    <property type="protein sequence ID" value="CAE0411714.1"/>
    <property type="molecule type" value="Transcribed_RNA"/>
</dbReference>
<feature type="compositionally biased region" description="Polar residues" evidence="1">
    <location>
        <begin position="75"/>
        <end position="93"/>
    </location>
</feature>
<accession>A0A7S3L6P7</accession>
<organism evidence="2">
    <name type="scientific">Amphora coffeiformis</name>
    <dbReference type="NCBI Taxonomy" id="265554"/>
    <lineage>
        <taxon>Eukaryota</taxon>
        <taxon>Sar</taxon>
        <taxon>Stramenopiles</taxon>
        <taxon>Ochrophyta</taxon>
        <taxon>Bacillariophyta</taxon>
        <taxon>Bacillariophyceae</taxon>
        <taxon>Bacillariophycidae</taxon>
        <taxon>Thalassiophysales</taxon>
        <taxon>Catenulaceae</taxon>
        <taxon>Amphora</taxon>
    </lineage>
</organism>
<feature type="region of interest" description="Disordered" evidence="1">
    <location>
        <begin position="43"/>
        <end position="94"/>
    </location>
</feature>
<reference evidence="2" key="1">
    <citation type="submission" date="2021-01" db="EMBL/GenBank/DDBJ databases">
        <authorList>
            <person name="Corre E."/>
            <person name="Pelletier E."/>
            <person name="Niang G."/>
            <person name="Scheremetjew M."/>
            <person name="Finn R."/>
            <person name="Kale V."/>
            <person name="Holt S."/>
            <person name="Cochrane G."/>
            <person name="Meng A."/>
            <person name="Brown T."/>
            <person name="Cohen L."/>
        </authorList>
    </citation>
    <scope>NUCLEOTIDE SEQUENCE</scope>
    <source>
        <strain evidence="2">CCMP127</strain>
    </source>
</reference>
<sequence length="259" mass="30030">MNDTSYGTRIRSIVMTENRYNDEECIQEEGCVDYGYEPVVSRPEFADASPRTITTTGSNRSSSLGLKNHHRRPSLKTSESYKPQRQRRASISYTGERKVRLSDNTIVKRRTSISFQDKDDVREIEPLTDETLWTTPVEYLQSKEEAKQVLRAIYHCYKTGGPKRHDEEKMCTRGLEHYLPGSRHRTQQSRSLVLKVQESQKTAGMTCDETLSRLYSHMTLKSAREARQLGARDFAEVKQEHRITKRLINRHATRRASMV</sequence>
<proteinExistence type="predicted"/>
<name>A0A7S3L6P7_9STRA</name>
<feature type="compositionally biased region" description="Polar residues" evidence="1">
    <location>
        <begin position="51"/>
        <end position="65"/>
    </location>
</feature>